<organism evidence="1 2">
    <name type="scientific">Babesia caballi</name>
    <dbReference type="NCBI Taxonomy" id="5871"/>
    <lineage>
        <taxon>Eukaryota</taxon>
        <taxon>Sar</taxon>
        <taxon>Alveolata</taxon>
        <taxon>Apicomplexa</taxon>
        <taxon>Aconoidasida</taxon>
        <taxon>Piroplasmida</taxon>
        <taxon>Babesiidae</taxon>
        <taxon>Babesia</taxon>
    </lineage>
</organism>
<name>A0AAV4LP16_BABCB</name>
<comment type="caution">
    <text evidence="1">The sequence shown here is derived from an EMBL/GenBank/DDBJ whole genome shotgun (WGS) entry which is preliminary data.</text>
</comment>
<proteinExistence type="predicted"/>
<dbReference type="GeneID" id="94193018"/>
<evidence type="ECO:0000313" key="2">
    <source>
        <dbReference type="Proteomes" id="UP001497744"/>
    </source>
</evidence>
<accession>A0AAV4LP16</accession>
<dbReference type="RefSeq" id="XP_067713606.1">
    <property type="nucleotide sequence ID" value="XM_067857505.1"/>
</dbReference>
<dbReference type="AlphaFoldDB" id="A0AAV4LP16"/>
<evidence type="ECO:0000313" key="1">
    <source>
        <dbReference type="EMBL" id="GIX61535.1"/>
    </source>
</evidence>
<keyword evidence="2" id="KW-1185">Reference proteome</keyword>
<sequence>MDMPEEITELRSRCQAHQPIQHLSDRGRRSGLCSILLVLMAEVRCGTKVEPGEEIVLCGTLMVFLPLVDTGGPELLEELGVGLSKGCGGEFIDIPERLSHNIVTRHSAVEPN</sequence>
<dbReference type="Proteomes" id="UP001497744">
    <property type="component" value="Unassembled WGS sequence"/>
</dbReference>
<reference evidence="1 2" key="1">
    <citation type="submission" date="2021-06" db="EMBL/GenBank/DDBJ databases">
        <title>Genome sequence of Babesia caballi.</title>
        <authorList>
            <person name="Yamagishi J."/>
            <person name="Kidaka T."/>
            <person name="Ochi A."/>
        </authorList>
    </citation>
    <scope>NUCLEOTIDE SEQUENCE [LARGE SCALE GENOMIC DNA]</scope>
    <source>
        <strain evidence="1">USDA-D6B2</strain>
    </source>
</reference>
<gene>
    <name evidence="1" type="ORF">BcabD6B2_09700</name>
</gene>
<dbReference type="EMBL" id="BPLF01000001">
    <property type="protein sequence ID" value="GIX61535.1"/>
    <property type="molecule type" value="Genomic_DNA"/>
</dbReference>
<protein>
    <submittedName>
        <fullName evidence="1">Uncharacterized protein</fullName>
    </submittedName>
</protein>